<dbReference type="EMBL" id="FR872580">
    <property type="protein sequence ID" value="CCB87655.1"/>
    <property type="molecule type" value="Genomic_DNA"/>
</dbReference>
<feature type="binding site" evidence="14">
    <location>
        <position position="36"/>
    </location>
    <ligand>
        <name>ATP</name>
        <dbReference type="ChEBI" id="CHEBI:30616"/>
    </ligand>
</feature>
<dbReference type="Pfam" id="PF20258">
    <property type="entry name" value="tRNA_Me_trans_C"/>
    <property type="match status" value="1"/>
</dbReference>
<keyword evidence="10 14" id="KW-0067">ATP-binding</keyword>
<comment type="caution">
    <text evidence="14">Lacks conserved residue(s) required for the propagation of feature annotation.</text>
</comment>
<organism evidence="17 18">
    <name type="scientific">Parachlamydia acanthamoebae (strain UV7)</name>
    <dbReference type="NCBI Taxonomy" id="765952"/>
    <lineage>
        <taxon>Bacteria</taxon>
        <taxon>Pseudomonadati</taxon>
        <taxon>Chlamydiota</taxon>
        <taxon>Chlamydiia</taxon>
        <taxon>Parachlamydiales</taxon>
        <taxon>Parachlamydiaceae</taxon>
        <taxon>Parachlamydia</taxon>
    </lineage>
</organism>
<comment type="catalytic activity">
    <reaction evidence="13 14">
        <text>S-sulfanyl-L-cysteinyl-[protein] + uridine(34) in tRNA + AH2 + ATP = 2-thiouridine(34) in tRNA + L-cysteinyl-[protein] + A + AMP + diphosphate + H(+)</text>
        <dbReference type="Rhea" id="RHEA:47032"/>
        <dbReference type="Rhea" id="RHEA-COMP:10131"/>
        <dbReference type="Rhea" id="RHEA-COMP:11726"/>
        <dbReference type="Rhea" id="RHEA-COMP:11727"/>
        <dbReference type="Rhea" id="RHEA-COMP:11728"/>
        <dbReference type="ChEBI" id="CHEBI:13193"/>
        <dbReference type="ChEBI" id="CHEBI:15378"/>
        <dbReference type="ChEBI" id="CHEBI:17499"/>
        <dbReference type="ChEBI" id="CHEBI:29950"/>
        <dbReference type="ChEBI" id="CHEBI:30616"/>
        <dbReference type="ChEBI" id="CHEBI:33019"/>
        <dbReference type="ChEBI" id="CHEBI:61963"/>
        <dbReference type="ChEBI" id="CHEBI:65315"/>
        <dbReference type="ChEBI" id="CHEBI:87170"/>
        <dbReference type="ChEBI" id="CHEBI:456215"/>
        <dbReference type="EC" id="2.8.1.13"/>
    </reaction>
</comment>
<keyword evidence="12" id="KW-1015">Disulfide bond</keyword>
<evidence type="ECO:0000256" key="7">
    <source>
        <dbReference type="ARBA" id="ARBA00022679"/>
    </source>
</evidence>
<dbReference type="InterPro" id="IPR014729">
    <property type="entry name" value="Rossmann-like_a/b/a_fold"/>
</dbReference>
<feature type="region of interest" description="Interaction with tRNA" evidence="14">
    <location>
        <begin position="305"/>
        <end position="306"/>
    </location>
</feature>
<dbReference type="Pfam" id="PF20259">
    <property type="entry name" value="tRNA_Me_trans_M"/>
    <property type="match status" value="1"/>
</dbReference>
<dbReference type="STRING" id="765952.PUV_27050"/>
<dbReference type="HAMAP" id="MF_00144">
    <property type="entry name" value="tRNA_thiouridyl_MnmA"/>
    <property type="match status" value="1"/>
</dbReference>
<keyword evidence="18" id="KW-1185">Reference proteome</keyword>
<feature type="binding site" evidence="14">
    <location>
        <begin position="10"/>
        <end position="17"/>
    </location>
    <ligand>
        <name>ATP</name>
        <dbReference type="ChEBI" id="CHEBI:30616"/>
    </ligand>
</feature>
<dbReference type="HOGENOM" id="CLU_035188_1_0_0"/>
<evidence type="ECO:0000259" key="15">
    <source>
        <dbReference type="Pfam" id="PF20258"/>
    </source>
</evidence>
<evidence type="ECO:0000256" key="11">
    <source>
        <dbReference type="ARBA" id="ARBA00022884"/>
    </source>
</evidence>
<comment type="function">
    <text evidence="14">Catalyzes the 2-thiolation of uridine at the wobble position (U34) of tRNA, leading to the formation of s(2)U34.</text>
</comment>
<dbReference type="Pfam" id="PF03054">
    <property type="entry name" value="tRNA_Me_trans"/>
    <property type="match status" value="1"/>
</dbReference>
<dbReference type="InterPro" id="IPR023382">
    <property type="entry name" value="MnmA-like_central_sf"/>
</dbReference>
<dbReference type="InterPro" id="IPR046884">
    <property type="entry name" value="MnmA-like_central"/>
</dbReference>
<dbReference type="PANTHER" id="PTHR11933">
    <property type="entry name" value="TRNA 5-METHYLAMINOMETHYL-2-THIOURIDYLATE -METHYLTRANSFERASE"/>
    <property type="match status" value="1"/>
</dbReference>
<comment type="subcellular location">
    <subcellularLocation>
        <location evidence="1 14">Cytoplasm</location>
    </subcellularLocation>
</comment>
<dbReference type="NCBIfam" id="NF001138">
    <property type="entry name" value="PRK00143.1"/>
    <property type="match status" value="1"/>
</dbReference>
<dbReference type="Proteomes" id="UP000000495">
    <property type="component" value="Chromosome"/>
</dbReference>
<dbReference type="GO" id="GO:0005737">
    <property type="term" value="C:cytoplasm"/>
    <property type="evidence" value="ECO:0007669"/>
    <property type="project" value="UniProtKB-SubCell"/>
</dbReference>
<dbReference type="AlphaFoldDB" id="F8KVD2"/>
<feature type="binding site" evidence="14">
    <location>
        <position position="125"/>
    </location>
    <ligand>
        <name>ATP</name>
        <dbReference type="ChEBI" id="CHEBI:30616"/>
    </ligand>
</feature>
<dbReference type="CDD" id="cd01998">
    <property type="entry name" value="MnmA_TRMU-like"/>
    <property type="match status" value="1"/>
</dbReference>
<proteinExistence type="inferred from homology"/>
<evidence type="ECO:0000256" key="13">
    <source>
        <dbReference type="ARBA" id="ARBA00051542"/>
    </source>
</evidence>
<keyword evidence="9 14" id="KW-0547">Nucleotide-binding</keyword>
<dbReference type="GO" id="GO:0103016">
    <property type="term" value="F:tRNA-uridine 2-sulfurtransferase activity"/>
    <property type="evidence" value="ECO:0007669"/>
    <property type="project" value="UniProtKB-EC"/>
</dbReference>
<reference evidence="17 18" key="1">
    <citation type="journal article" date="2011" name="Mol. Biol. Evol.">
        <title>Unity in variety--the pan-genome of the Chlamydiae.</title>
        <authorList>
            <person name="Collingro A."/>
            <person name="Tischler P."/>
            <person name="Weinmaier T."/>
            <person name="Penz T."/>
            <person name="Heinz E."/>
            <person name="Brunham R.C."/>
            <person name="Read T.D."/>
            <person name="Bavoil P.M."/>
            <person name="Sachse K."/>
            <person name="Kahane S."/>
            <person name="Friedman M.G."/>
            <person name="Rattei T."/>
            <person name="Myers G.S."/>
            <person name="Horn M."/>
        </authorList>
    </citation>
    <scope>NUCLEOTIDE SEQUENCE [LARGE SCALE GENOMIC DNA]</scope>
    <source>
        <strain evidence="18">UV7</strain>
    </source>
</reference>
<dbReference type="FunFam" id="2.30.30.280:FF:000001">
    <property type="entry name" value="tRNA-specific 2-thiouridylase MnmA"/>
    <property type="match status" value="1"/>
</dbReference>
<dbReference type="KEGG" id="puv:PUV_27050"/>
<sequence>MSSQKTVVVGMSGGVDSSVSALLLKEQGYNVIGMFMKNWDETDENGVCPATRDFEDVVRVCDQISIPYYSVNFVKEYWDNVFSHFIEELKQGHTPNPDILCNREIKFKVMLDKALQLGADFLATGHYCRNYLAESHTQLLKGLDPGKDQSYFLYAISQRALHRALFPIGNLQKSEVREIARKHGLSTSEKKDSTGICFIGKRDFKQFLGQYLSFQKGNFENVKGDVVGQHDGVAYYTIGQRKGLGIGGQGDAWFVVGKDVERNVVVIDQGTHHPALYASTLTATDLHWHSPELPKTPFTCRAKIRYRQTDQDCVIEKMSEGRVEVRFPIPQRAITPRQSIVFYDEHVCLGGAIIERAGPTLHELGLSVPIQSESF</sequence>
<dbReference type="Gene3D" id="3.40.50.620">
    <property type="entry name" value="HUPs"/>
    <property type="match status" value="1"/>
</dbReference>
<evidence type="ECO:0000256" key="6">
    <source>
        <dbReference type="ARBA" id="ARBA00022555"/>
    </source>
</evidence>
<evidence type="ECO:0000256" key="12">
    <source>
        <dbReference type="ARBA" id="ARBA00023157"/>
    </source>
</evidence>
<dbReference type="Gene3D" id="2.30.30.280">
    <property type="entry name" value="Adenine nucleotide alpha hydrolases-like domains"/>
    <property type="match status" value="1"/>
</dbReference>
<evidence type="ECO:0000256" key="5">
    <source>
        <dbReference type="ARBA" id="ARBA00022490"/>
    </source>
</evidence>
<dbReference type="InterPro" id="IPR046885">
    <property type="entry name" value="MnmA-like_C"/>
</dbReference>
<dbReference type="InterPro" id="IPR004506">
    <property type="entry name" value="MnmA-like"/>
</dbReference>
<keyword evidence="6 14" id="KW-0820">tRNA-binding</keyword>
<evidence type="ECO:0000256" key="4">
    <source>
        <dbReference type="ARBA" id="ARBA00013805"/>
    </source>
</evidence>
<dbReference type="GO" id="GO:0002143">
    <property type="term" value="P:tRNA wobble position uridine thiolation"/>
    <property type="evidence" value="ECO:0007669"/>
    <property type="project" value="TreeGrafter"/>
</dbReference>
<name>F8KVD2_PARAV</name>
<evidence type="ECO:0000256" key="14">
    <source>
        <dbReference type="HAMAP-Rule" id="MF_00144"/>
    </source>
</evidence>
<dbReference type="FunFam" id="2.40.30.10:FF:000023">
    <property type="entry name" value="tRNA-specific 2-thiouridylase MnmA"/>
    <property type="match status" value="1"/>
</dbReference>
<keyword evidence="7 14" id="KW-0808">Transferase</keyword>
<evidence type="ECO:0000313" key="18">
    <source>
        <dbReference type="Proteomes" id="UP000000495"/>
    </source>
</evidence>
<dbReference type="GO" id="GO:0005524">
    <property type="term" value="F:ATP binding"/>
    <property type="evidence" value="ECO:0007669"/>
    <property type="project" value="UniProtKB-KW"/>
</dbReference>
<dbReference type="EC" id="2.8.1.13" evidence="3 14"/>
<evidence type="ECO:0000259" key="16">
    <source>
        <dbReference type="Pfam" id="PF20259"/>
    </source>
</evidence>
<feature type="active site" description="Nucleophile" evidence="14">
    <location>
        <position position="101"/>
    </location>
</feature>
<evidence type="ECO:0000256" key="3">
    <source>
        <dbReference type="ARBA" id="ARBA00011949"/>
    </source>
</evidence>
<feature type="region of interest" description="Interaction with target base in tRNA" evidence="14">
    <location>
        <begin position="96"/>
        <end position="98"/>
    </location>
</feature>
<accession>F8KVD2</accession>
<keyword evidence="8 14" id="KW-0819">tRNA processing</keyword>
<evidence type="ECO:0000256" key="2">
    <source>
        <dbReference type="ARBA" id="ARBA00006191"/>
    </source>
</evidence>
<dbReference type="NCBIfam" id="TIGR00420">
    <property type="entry name" value="trmU"/>
    <property type="match status" value="1"/>
</dbReference>
<feature type="domain" description="tRNA-specific 2-thiouridylase MnmA-like central" evidence="16">
    <location>
        <begin position="205"/>
        <end position="267"/>
    </location>
</feature>
<feature type="domain" description="tRNA-specific 2-thiouridylase MnmA-like C-terminal" evidence="15">
    <location>
        <begin position="280"/>
        <end position="354"/>
    </location>
</feature>
<protein>
    <recommendedName>
        <fullName evidence="4 14">tRNA-specific 2-thiouridylase MnmA</fullName>
        <ecNumber evidence="3 14">2.8.1.13</ecNumber>
    </recommendedName>
</protein>
<feature type="region of interest" description="Interaction with tRNA" evidence="14">
    <location>
        <begin position="147"/>
        <end position="149"/>
    </location>
</feature>
<dbReference type="eggNOG" id="COG0482">
    <property type="taxonomic scope" value="Bacteria"/>
</dbReference>
<feature type="active site" description="Cysteine persulfide intermediate" evidence="14">
    <location>
        <position position="197"/>
    </location>
</feature>
<dbReference type="PANTHER" id="PTHR11933:SF5">
    <property type="entry name" value="MITOCHONDRIAL TRNA-SPECIFIC 2-THIOURIDYLASE 1"/>
    <property type="match status" value="1"/>
</dbReference>
<comment type="similarity">
    <text evidence="2 14">Belongs to the MnmA/TRMU family.</text>
</comment>
<feature type="site" description="Interaction with tRNA" evidence="14">
    <location>
        <position position="126"/>
    </location>
</feature>
<dbReference type="FunFam" id="3.40.50.620:FF:000004">
    <property type="entry name" value="tRNA-specific 2-thiouridylase MnmA"/>
    <property type="match status" value="1"/>
</dbReference>
<evidence type="ECO:0000313" key="17">
    <source>
        <dbReference type="EMBL" id="CCB87655.1"/>
    </source>
</evidence>
<keyword evidence="11 14" id="KW-0694">RNA-binding</keyword>
<evidence type="ECO:0000256" key="8">
    <source>
        <dbReference type="ARBA" id="ARBA00022694"/>
    </source>
</evidence>
<gene>
    <name evidence="14 17" type="primary">mnmA</name>
    <name evidence="17" type="ordered locus">PUV_27050</name>
</gene>
<dbReference type="RefSeq" id="WP_006340461.1">
    <property type="nucleotide sequence ID" value="NC_015702.1"/>
</dbReference>
<keyword evidence="5 14" id="KW-0963">Cytoplasm</keyword>
<evidence type="ECO:0000256" key="10">
    <source>
        <dbReference type="ARBA" id="ARBA00022840"/>
    </source>
</evidence>
<dbReference type="OrthoDB" id="9800696at2"/>
<evidence type="ECO:0000256" key="1">
    <source>
        <dbReference type="ARBA" id="ARBA00004496"/>
    </source>
</evidence>
<dbReference type="SUPFAM" id="SSF52402">
    <property type="entry name" value="Adenine nucleotide alpha hydrolases-like"/>
    <property type="match status" value="1"/>
</dbReference>
<feature type="site" description="Interaction with tRNA" evidence="14">
    <location>
        <position position="338"/>
    </location>
</feature>
<dbReference type="GO" id="GO:0000049">
    <property type="term" value="F:tRNA binding"/>
    <property type="evidence" value="ECO:0007669"/>
    <property type="project" value="UniProtKB-KW"/>
</dbReference>
<dbReference type="Gene3D" id="2.40.30.10">
    <property type="entry name" value="Translation factors"/>
    <property type="match status" value="1"/>
</dbReference>
<evidence type="ECO:0000256" key="9">
    <source>
        <dbReference type="ARBA" id="ARBA00022741"/>
    </source>
</evidence>